<organism evidence="1 2">
    <name type="scientific">Candidatus Amesbacteria bacterium RIFOXYB1_FULL_44_23</name>
    <dbReference type="NCBI Taxonomy" id="1797263"/>
    <lineage>
        <taxon>Bacteria</taxon>
        <taxon>Candidatus Amesiibacteriota</taxon>
    </lineage>
</organism>
<comment type="caution">
    <text evidence="1">The sequence shown here is derived from an EMBL/GenBank/DDBJ whole genome shotgun (WGS) entry which is preliminary data.</text>
</comment>
<evidence type="ECO:0000313" key="1">
    <source>
        <dbReference type="EMBL" id="OGD09651.1"/>
    </source>
</evidence>
<evidence type="ECO:0000313" key="2">
    <source>
        <dbReference type="Proteomes" id="UP000176424"/>
    </source>
</evidence>
<gene>
    <name evidence="1" type="ORF">A2397_03450</name>
</gene>
<proteinExistence type="predicted"/>
<name>A0A1F4ZTF0_9BACT</name>
<dbReference type="STRING" id="1797263.A2397_03450"/>
<accession>A0A1F4ZTF0</accession>
<dbReference type="Proteomes" id="UP000176424">
    <property type="component" value="Unassembled WGS sequence"/>
</dbReference>
<dbReference type="AlphaFoldDB" id="A0A1F4ZTF0"/>
<sequence length="127" mass="14599">MIYGCTYCSREKSESPGNIPAKDRYSSKRVRDVVTSCSKRSLPLLFLSGKFGLISSEMKIPFYNQRLTEKLVPQITKMAINQAKELSISELVFFAKPNDNKLKPYYDVIKTVRDKVGFKLTFEMLEN</sequence>
<protein>
    <submittedName>
        <fullName evidence="1">Uncharacterized protein</fullName>
    </submittedName>
</protein>
<reference evidence="1 2" key="1">
    <citation type="journal article" date="2016" name="Nat. Commun.">
        <title>Thousands of microbial genomes shed light on interconnected biogeochemical processes in an aquifer system.</title>
        <authorList>
            <person name="Anantharaman K."/>
            <person name="Brown C.T."/>
            <person name="Hug L.A."/>
            <person name="Sharon I."/>
            <person name="Castelle C.J."/>
            <person name="Probst A.J."/>
            <person name="Thomas B.C."/>
            <person name="Singh A."/>
            <person name="Wilkins M.J."/>
            <person name="Karaoz U."/>
            <person name="Brodie E.L."/>
            <person name="Williams K.H."/>
            <person name="Hubbard S.S."/>
            <person name="Banfield J.F."/>
        </authorList>
    </citation>
    <scope>NUCLEOTIDE SEQUENCE [LARGE SCALE GENOMIC DNA]</scope>
</reference>
<dbReference type="EMBL" id="MEXR01000028">
    <property type="protein sequence ID" value="OGD09651.1"/>
    <property type="molecule type" value="Genomic_DNA"/>
</dbReference>